<reference evidence="11 12" key="1">
    <citation type="journal article" date="2014" name="Int. J. Syst. Evol. Microbiol.">
        <title>Solimonas terrae sp. nov., isolated from soil.</title>
        <authorList>
            <person name="Kim S.J."/>
            <person name="Moon J.Y."/>
            <person name="Weon H.Y."/>
            <person name="Ahn J.H."/>
            <person name="Chen W.M."/>
            <person name="Kwon S.W."/>
        </authorList>
    </citation>
    <scope>NUCLEOTIDE SEQUENCE [LARGE SCALE GENOMIC DNA]</scope>
    <source>
        <strain evidence="11 12">KIS83-12</strain>
    </source>
</reference>
<feature type="binding site" evidence="9">
    <location>
        <position position="104"/>
    </location>
    <ligand>
        <name>5-phospho-alpha-D-ribose 1-diphosphate</name>
        <dbReference type="ChEBI" id="CHEBI:58017"/>
        <note>ligand shared between dimeric partners</note>
    </ligand>
</feature>
<evidence type="ECO:0000256" key="6">
    <source>
        <dbReference type="ARBA" id="ARBA00022676"/>
    </source>
</evidence>
<dbReference type="GO" id="GO:0000287">
    <property type="term" value="F:magnesium ion binding"/>
    <property type="evidence" value="ECO:0007669"/>
    <property type="project" value="UniProtKB-UniRule"/>
</dbReference>
<dbReference type="InterPro" id="IPR023031">
    <property type="entry name" value="OPRT"/>
</dbReference>
<dbReference type="PANTHER" id="PTHR46683">
    <property type="entry name" value="OROTATE PHOSPHORIBOSYLTRANSFERASE 1-RELATED"/>
    <property type="match status" value="1"/>
</dbReference>
<dbReference type="SUPFAM" id="SSF53271">
    <property type="entry name" value="PRTase-like"/>
    <property type="match status" value="1"/>
</dbReference>
<feature type="binding site" description="in other chain" evidence="9">
    <location>
        <begin position="74"/>
        <end position="75"/>
    </location>
    <ligand>
        <name>5-phospho-alpha-D-ribose 1-diphosphate</name>
        <dbReference type="ChEBI" id="CHEBI:58017"/>
        <note>ligand shared between dimeric partners</note>
    </ligand>
</feature>
<dbReference type="InterPro" id="IPR004467">
    <property type="entry name" value="Or_phspho_trans_dom"/>
</dbReference>
<dbReference type="EMBL" id="JAAMOW010000010">
    <property type="protein sequence ID" value="NGY06659.1"/>
    <property type="molecule type" value="Genomic_DNA"/>
</dbReference>
<dbReference type="InterPro" id="IPR000836">
    <property type="entry name" value="PRTase_dom"/>
</dbReference>
<evidence type="ECO:0000256" key="4">
    <source>
        <dbReference type="ARBA" id="ARBA00011738"/>
    </source>
</evidence>
<feature type="binding site" evidence="9">
    <location>
        <position position="106"/>
    </location>
    <ligand>
        <name>5-phospho-alpha-D-ribose 1-diphosphate</name>
        <dbReference type="ChEBI" id="CHEBI:58017"/>
        <note>ligand shared between dimeric partners</note>
    </ligand>
</feature>
<evidence type="ECO:0000256" key="5">
    <source>
        <dbReference type="ARBA" id="ARBA00011971"/>
    </source>
</evidence>
<feature type="binding site" evidence="9">
    <location>
        <position position="100"/>
    </location>
    <ligand>
        <name>5-phospho-alpha-D-ribose 1-diphosphate</name>
        <dbReference type="ChEBI" id="CHEBI:58017"/>
        <note>ligand shared between dimeric partners</note>
    </ligand>
</feature>
<dbReference type="HAMAP" id="MF_01208">
    <property type="entry name" value="PyrE"/>
    <property type="match status" value="1"/>
</dbReference>
<dbReference type="GO" id="GO:0005737">
    <property type="term" value="C:cytoplasm"/>
    <property type="evidence" value="ECO:0007669"/>
    <property type="project" value="TreeGrafter"/>
</dbReference>
<proteinExistence type="inferred from homology"/>
<dbReference type="InterPro" id="IPR029057">
    <property type="entry name" value="PRTase-like"/>
</dbReference>
<evidence type="ECO:0000313" key="12">
    <source>
        <dbReference type="Proteomes" id="UP000472676"/>
    </source>
</evidence>
<comment type="cofactor">
    <cofactor evidence="9">
        <name>Mg(2+)</name>
        <dbReference type="ChEBI" id="CHEBI:18420"/>
    </cofactor>
</comment>
<dbReference type="AlphaFoldDB" id="A0A6M2BXM3"/>
<name>A0A6M2BXM3_9GAMM</name>
<feature type="binding site" description="in other chain" evidence="9">
    <location>
        <position position="101"/>
    </location>
    <ligand>
        <name>5-phospho-alpha-D-ribose 1-diphosphate</name>
        <dbReference type="ChEBI" id="CHEBI:58017"/>
        <note>ligand shared between dimeric partners</note>
    </ligand>
</feature>
<comment type="similarity">
    <text evidence="3 9">Belongs to the purine/pyrimidine phosphoribosyltransferase family. PyrE subfamily.</text>
</comment>
<dbReference type="Proteomes" id="UP000472676">
    <property type="component" value="Unassembled WGS sequence"/>
</dbReference>
<keyword evidence="9" id="KW-0460">Magnesium</keyword>
<keyword evidence="6 9" id="KW-0328">Glycosyltransferase</keyword>
<feature type="binding site" description="in other chain" evidence="9">
    <location>
        <begin position="125"/>
        <end position="133"/>
    </location>
    <ligand>
        <name>5-phospho-alpha-D-ribose 1-diphosphate</name>
        <dbReference type="ChEBI" id="CHEBI:58017"/>
        <note>ligand shared between dimeric partners</note>
    </ligand>
</feature>
<evidence type="ECO:0000313" key="11">
    <source>
        <dbReference type="EMBL" id="NGY06659.1"/>
    </source>
</evidence>
<evidence type="ECO:0000259" key="10">
    <source>
        <dbReference type="Pfam" id="PF00156"/>
    </source>
</evidence>
<evidence type="ECO:0000256" key="7">
    <source>
        <dbReference type="ARBA" id="ARBA00022679"/>
    </source>
</evidence>
<gene>
    <name evidence="9 11" type="primary">pyrE</name>
    <name evidence="11" type="ORF">G7Y85_17945</name>
</gene>
<dbReference type="GO" id="GO:0046132">
    <property type="term" value="P:pyrimidine ribonucleoside biosynthetic process"/>
    <property type="evidence" value="ECO:0007669"/>
    <property type="project" value="TreeGrafter"/>
</dbReference>
<comment type="function">
    <text evidence="1 9">Catalyzes the transfer of a ribosyl phosphate group from 5-phosphoribose 1-diphosphate to orotate, leading to the formation of orotidine monophosphate (OMP).</text>
</comment>
<feature type="binding site" description="in other chain" evidence="9">
    <location>
        <position position="28"/>
    </location>
    <ligand>
        <name>5-phospho-alpha-D-ribose 1-diphosphate</name>
        <dbReference type="ChEBI" id="CHEBI:58017"/>
        <note>ligand shared between dimeric partners</note>
    </ligand>
</feature>
<dbReference type="Pfam" id="PF00156">
    <property type="entry name" value="Pribosyltran"/>
    <property type="match status" value="1"/>
</dbReference>
<keyword evidence="8 9" id="KW-0665">Pyrimidine biosynthesis</keyword>
<dbReference type="NCBIfam" id="TIGR00336">
    <property type="entry name" value="pyrE"/>
    <property type="match status" value="1"/>
</dbReference>
<keyword evidence="12" id="KW-1185">Reference proteome</keyword>
<organism evidence="11 12">
    <name type="scientific">Solimonas terrae</name>
    <dbReference type="NCBI Taxonomy" id="1396819"/>
    <lineage>
        <taxon>Bacteria</taxon>
        <taxon>Pseudomonadati</taxon>
        <taxon>Pseudomonadota</taxon>
        <taxon>Gammaproteobacteria</taxon>
        <taxon>Nevskiales</taxon>
        <taxon>Nevskiaceae</taxon>
        <taxon>Solimonas</taxon>
    </lineage>
</organism>
<dbReference type="Gene3D" id="3.40.50.2020">
    <property type="match status" value="1"/>
</dbReference>
<comment type="subunit">
    <text evidence="4 9">Homodimer.</text>
</comment>
<dbReference type="GO" id="GO:0006207">
    <property type="term" value="P:'de novo' pyrimidine nucleobase biosynthetic process"/>
    <property type="evidence" value="ECO:0007669"/>
    <property type="project" value="TreeGrafter"/>
</dbReference>
<feature type="binding site" evidence="9">
    <location>
        <begin position="36"/>
        <end position="37"/>
    </location>
    <ligand>
        <name>orotate</name>
        <dbReference type="ChEBI" id="CHEBI:30839"/>
    </ligand>
</feature>
<dbReference type="GO" id="GO:0044205">
    <property type="term" value="P:'de novo' UMP biosynthetic process"/>
    <property type="evidence" value="ECO:0007669"/>
    <property type="project" value="UniProtKB-UniRule"/>
</dbReference>
<evidence type="ECO:0000256" key="9">
    <source>
        <dbReference type="HAMAP-Rule" id="MF_01208"/>
    </source>
</evidence>
<dbReference type="UniPathway" id="UPA00070">
    <property type="reaction ID" value="UER00119"/>
</dbReference>
<comment type="caution">
    <text evidence="11">The sequence shown here is derived from an EMBL/GenBank/DDBJ whole genome shotgun (WGS) entry which is preliminary data.</text>
</comment>
<feature type="binding site" evidence="9">
    <location>
        <position position="129"/>
    </location>
    <ligand>
        <name>orotate</name>
        <dbReference type="ChEBI" id="CHEBI:30839"/>
    </ligand>
</feature>
<dbReference type="FunFam" id="3.40.50.2020:FF:000008">
    <property type="entry name" value="Orotate phosphoribosyltransferase"/>
    <property type="match status" value="1"/>
</dbReference>
<sequence length="216" mass="22889">MSLSAYQTEFLQLALDHEVLKFGEFTLKSGRKSPYFFNLGRISSGMAMRALGSAYAEALSVSGIQYDMLFGPAYKGIPLVTAVACAQAERGIDMPYAYNRKEAKDHGEGGTLVGAAPRGRVVIVDDVLTAGTALREAVRLLKDAGAEPVAAVIALDRQEKGPSGLSAVQEMERDANIRIIPLVTVQTMLGYLAGGGADDATLAAIRAYQAQYGVSP</sequence>
<evidence type="ECO:0000256" key="1">
    <source>
        <dbReference type="ARBA" id="ARBA00003769"/>
    </source>
</evidence>
<dbReference type="CDD" id="cd06223">
    <property type="entry name" value="PRTases_typeI"/>
    <property type="match status" value="1"/>
</dbReference>
<evidence type="ECO:0000256" key="3">
    <source>
        <dbReference type="ARBA" id="ARBA00006340"/>
    </source>
</evidence>
<dbReference type="PANTHER" id="PTHR46683:SF1">
    <property type="entry name" value="OROTATE PHOSPHORIBOSYLTRANSFERASE 1-RELATED"/>
    <property type="match status" value="1"/>
</dbReference>
<dbReference type="GO" id="GO:0004588">
    <property type="term" value="F:orotate phosphoribosyltransferase activity"/>
    <property type="evidence" value="ECO:0007669"/>
    <property type="project" value="UniProtKB-UniRule"/>
</dbReference>
<evidence type="ECO:0000256" key="8">
    <source>
        <dbReference type="ARBA" id="ARBA00022975"/>
    </source>
</evidence>
<feature type="domain" description="Phosphoribosyltransferase" evidence="10">
    <location>
        <begin position="55"/>
        <end position="160"/>
    </location>
</feature>
<dbReference type="EC" id="2.4.2.10" evidence="5 9"/>
<evidence type="ECO:0000256" key="2">
    <source>
        <dbReference type="ARBA" id="ARBA00004889"/>
    </source>
</evidence>
<keyword evidence="7 9" id="KW-0808">Transferase</keyword>
<comment type="pathway">
    <text evidence="2 9">Pyrimidine metabolism; UMP biosynthesis via de novo pathway; UMP from orotate: step 1/2.</text>
</comment>
<feature type="binding site" evidence="9">
    <location>
        <position position="157"/>
    </location>
    <ligand>
        <name>orotate</name>
        <dbReference type="ChEBI" id="CHEBI:30839"/>
    </ligand>
</feature>
<comment type="catalytic activity">
    <reaction evidence="9">
        <text>orotidine 5'-phosphate + diphosphate = orotate + 5-phospho-alpha-D-ribose 1-diphosphate</text>
        <dbReference type="Rhea" id="RHEA:10380"/>
        <dbReference type="ChEBI" id="CHEBI:30839"/>
        <dbReference type="ChEBI" id="CHEBI:33019"/>
        <dbReference type="ChEBI" id="CHEBI:57538"/>
        <dbReference type="ChEBI" id="CHEBI:58017"/>
        <dbReference type="EC" id="2.4.2.10"/>
    </reaction>
</comment>
<protein>
    <recommendedName>
        <fullName evidence="5 9">Orotate phosphoribosyltransferase</fullName>
        <shortName evidence="9">OPRT</shortName>
        <shortName evidence="9">OPRTase</shortName>
        <ecNumber evidence="5 9">2.4.2.10</ecNumber>
    </recommendedName>
</protein>
<accession>A0A6M2BXM3</accession>